<evidence type="ECO:0000256" key="7">
    <source>
        <dbReference type="PROSITE-ProRule" id="PRU00169"/>
    </source>
</evidence>
<dbReference type="STRING" id="1888891.DSOL_5192"/>
<gene>
    <name evidence="10" type="ORF">DSOL_5192</name>
</gene>
<dbReference type="InterPro" id="IPR016032">
    <property type="entry name" value="Sig_transdc_resp-reg_C-effctor"/>
</dbReference>
<keyword evidence="5" id="KW-0804">Transcription</keyword>
<dbReference type="GO" id="GO:0006355">
    <property type="term" value="P:regulation of DNA-templated transcription"/>
    <property type="evidence" value="ECO:0007669"/>
    <property type="project" value="InterPro"/>
</dbReference>
<evidence type="ECO:0000256" key="5">
    <source>
        <dbReference type="ARBA" id="ARBA00023163"/>
    </source>
</evidence>
<keyword evidence="4 10" id="KW-0238">DNA-binding</keyword>
<feature type="domain" description="HTH luxR-type" evidence="8">
    <location>
        <begin position="154"/>
        <end position="218"/>
    </location>
</feature>
<accession>A0A1Q8QF06</accession>
<feature type="domain" description="Response regulatory" evidence="9">
    <location>
        <begin position="12"/>
        <end position="128"/>
    </location>
</feature>
<dbReference type="PRINTS" id="PR00038">
    <property type="entry name" value="HTHLUXR"/>
</dbReference>
<dbReference type="GO" id="GO:0000160">
    <property type="term" value="P:phosphorelay signal transduction system"/>
    <property type="evidence" value="ECO:0007669"/>
    <property type="project" value="InterPro"/>
</dbReference>
<dbReference type="CDD" id="cd06170">
    <property type="entry name" value="LuxR_C_like"/>
    <property type="match status" value="1"/>
</dbReference>
<dbReference type="SUPFAM" id="SSF52172">
    <property type="entry name" value="CheY-like"/>
    <property type="match status" value="1"/>
</dbReference>
<evidence type="ECO:0000256" key="2">
    <source>
        <dbReference type="ARBA" id="ARBA00022553"/>
    </source>
</evidence>
<evidence type="ECO:0000313" key="11">
    <source>
        <dbReference type="Proteomes" id="UP000186102"/>
    </source>
</evidence>
<dbReference type="SUPFAM" id="SSF46894">
    <property type="entry name" value="C-terminal effector domain of the bipartite response regulators"/>
    <property type="match status" value="1"/>
</dbReference>
<dbReference type="InterPro" id="IPR011006">
    <property type="entry name" value="CheY-like_superfamily"/>
</dbReference>
<reference evidence="10 11" key="1">
    <citation type="submission" date="2016-09" db="EMBL/GenBank/DDBJ databases">
        <title>Complete genome of Desulfosporosinus sp. OL.</title>
        <authorList>
            <person name="Mardanov A."/>
            <person name="Beletsky A."/>
            <person name="Panova A."/>
            <person name="Karnachuk O."/>
            <person name="Ravin N."/>
        </authorList>
    </citation>
    <scope>NUCLEOTIDE SEQUENCE [LARGE SCALE GENOMIC DNA]</scope>
    <source>
        <strain evidence="10 11">OL</strain>
    </source>
</reference>
<evidence type="ECO:0000256" key="1">
    <source>
        <dbReference type="ARBA" id="ARBA00018672"/>
    </source>
</evidence>
<evidence type="ECO:0000256" key="3">
    <source>
        <dbReference type="ARBA" id="ARBA00023015"/>
    </source>
</evidence>
<dbReference type="Gene3D" id="3.40.50.2300">
    <property type="match status" value="1"/>
</dbReference>
<dbReference type="PROSITE" id="PS50110">
    <property type="entry name" value="RESPONSE_REGULATORY"/>
    <property type="match status" value="1"/>
</dbReference>
<keyword evidence="3" id="KW-0805">Transcription regulation</keyword>
<dbReference type="PROSITE" id="PS50043">
    <property type="entry name" value="HTH_LUXR_2"/>
    <property type="match status" value="1"/>
</dbReference>
<dbReference type="OrthoDB" id="9808843at2"/>
<keyword evidence="2 7" id="KW-0597">Phosphoprotein</keyword>
<proteinExistence type="predicted"/>
<evidence type="ECO:0000259" key="9">
    <source>
        <dbReference type="PROSITE" id="PS50110"/>
    </source>
</evidence>
<feature type="modified residue" description="4-aspartylphosphate" evidence="7">
    <location>
        <position position="63"/>
    </location>
</feature>
<evidence type="ECO:0000259" key="8">
    <source>
        <dbReference type="PROSITE" id="PS50043"/>
    </source>
</evidence>
<dbReference type="Pfam" id="PF00196">
    <property type="entry name" value="GerE"/>
    <property type="match status" value="1"/>
</dbReference>
<dbReference type="PANTHER" id="PTHR43214">
    <property type="entry name" value="TWO-COMPONENT RESPONSE REGULATOR"/>
    <property type="match status" value="1"/>
</dbReference>
<comment type="caution">
    <text evidence="10">The sequence shown here is derived from an EMBL/GenBank/DDBJ whole genome shotgun (WGS) entry which is preliminary data.</text>
</comment>
<dbReference type="CDD" id="cd17535">
    <property type="entry name" value="REC_NarL-like"/>
    <property type="match status" value="1"/>
</dbReference>
<comment type="function">
    <text evidence="6">May play the central regulatory role in sporulation. It may be an element of the effector pathway responsible for the activation of sporulation genes in response to nutritional stress. Spo0A may act in concert with spo0H (a sigma factor) to control the expression of some genes that are critical to the sporulation process.</text>
</comment>
<organism evidence="10 11">
    <name type="scientific">Desulfosporosinus metallidurans</name>
    <dbReference type="NCBI Taxonomy" id="1888891"/>
    <lineage>
        <taxon>Bacteria</taxon>
        <taxon>Bacillati</taxon>
        <taxon>Bacillota</taxon>
        <taxon>Clostridia</taxon>
        <taxon>Eubacteriales</taxon>
        <taxon>Desulfitobacteriaceae</taxon>
        <taxon>Desulfosporosinus</taxon>
    </lineage>
</organism>
<dbReference type="Proteomes" id="UP000186102">
    <property type="component" value="Unassembled WGS sequence"/>
</dbReference>
<dbReference type="InterPro" id="IPR058245">
    <property type="entry name" value="NreC/VraR/RcsB-like_REC"/>
</dbReference>
<dbReference type="AlphaFoldDB" id="A0A1Q8QF06"/>
<name>A0A1Q8QF06_9FIRM</name>
<dbReference type="SMART" id="SM00448">
    <property type="entry name" value="REC"/>
    <property type="match status" value="1"/>
</dbReference>
<sequence>MSLSSEESEGVKVLVVDDHTLFTEGTVSLLSFEPRILVVGIAKNGTECINLVSNTRTDVVLLDIKLPDVCGTDLIDKIKAVQPEVKIIMLTGHSPKGYVTKSISKGANGFLLKDCSVHEMIQGILRVYNGDVYFSQSLQLEDNNDTIHSSVKLGITPRELLTTRENEIMELVSKGLHNKEVASALGIKVRTANFHVSNILFKLEVSTRLEAVLQWQMGINKEILY</sequence>
<dbReference type="EMBL" id="MLBF01000095">
    <property type="protein sequence ID" value="OLN25885.1"/>
    <property type="molecule type" value="Genomic_DNA"/>
</dbReference>
<dbReference type="GO" id="GO:0003677">
    <property type="term" value="F:DNA binding"/>
    <property type="evidence" value="ECO:0007669"/>
    <property type="project" value="UniProtKB-KW"/>
</dbReference>
<dbReference type="SMART" id="SM00421">
    <property type="entry name" value="HTH_LUXR"/>
    <property type="match status" value="1"/>
</dbReference>
<evidence type="ECO:0000256" key="6">
    <source>
        <dbReference type="ARBA" id="ARBA00024867"/>
    </source>
</evidence>
<dbReference type="InterPro" id="IPR000792">
    <property type="entry name" value="Tscrpt_reg_LuxR_C"/>
</dbReference>
<evidence type="ECO:0000256" key="4">
    <source>
        <dbReference type="ARBA" id="ARBA00023125"/>
    </source>
</evidence>
<dbReference type="InterPro" id="IPR039420">
    <property type="entry name" value="WalR-like"/>
</dbReference>
<dbReference type="Pfam" id="PF00072">
    <property type="entry name" value="Response_reg"/>
    <property type="match status" value="1"/>
</dbReference>
<evidence type="ECO:0000313" key="10">
    <source>
        <dbReference type="EMBL" id="OLN25885.1"/>
    </source>
</evidence>
<dbReference type="RefSeq" id="WP_075367419.1">
    <property type="nucleotide sequence ID" value="NZ_MLBF01000095.1"/>
</dbReference>
<keyword evidence="11" id="KW-1185">Reference proteome</keyword>
<dbReference type="InterPro" id="IPR001789">
    <property type="entry name" value="Sig_transdc_resp-reg_receiver"/>
</dbReference>
<protein>
    <recommendedName>
        <fullName evidence="1">Stage 0 sporulation protein A homolog</fullName>
    </recommendedName>
</protein>